<feature type="compositionally biased region" description="Acidic residues" evidence="1">
    <location>
        <begin position="161"/>
        <end position="173"/>
    </location>
</feature>
<proteinExistence type="predicted"/>
<gene>
    <name evidence="2" type="ORF">HOLleu_14962</name>
</gene>
<feature type="compositionally biased region" description="Basic and acidic residues" evidence="1">
    <location>
        <begin position="64"/>
        <end position="78"/>
    </location>
</feature>
<feature type="compositionally biased region" description="Acidic residues" evidence="1">
    <location>
        <begin position="457"/>
        <end position="470"/>
    </location>
</feature>
<feature type="compositionally biased region" description="Basic and acidic residues" evidence="1">
    <location>
        <begin position="389"/>
        <end position="399"/>
    </location>
</feature>
<feature type="compositionally biased region" description="Polar residues" evidence="1">
    <location>
        <begin position="513"/>
        <end position="542"/>
    </location>
</feature>
<dbReference type="AlphaFoldDB" id="A0A9Q1HCT2"/>
<feature type="compositionally biased region" description="Acidic residues" evidence="1">
    <location>
        <begin position="214"/>
        <end position="241"/>
    </location>
</feature>
<reference evidence="2" key="1">
    <citation type="submission" date="2021-10" db="EMBL/GenBank/DDBJ databases">
        <title>Tropical sea cucumber genome reveals ecological adaptation and Cuvierian tubules defense mechanism.</title>
        <authorList>
            <person name="Chen T."/>
        </authorList>
    </citation>
    <scope>NUCLEOTIDE SEQUENCE</scope>
    <source>
        <strain evidence="2">Nanhai2018</strain>
        <tissue evidence="2">Muscle</tissue>
    </source>
</reference>
<sequence length="579" mass="64589">MSESGKATAMVPDSTQSGNGEKDLQRTKRKKKKQQQLKKKRKEGSDGNKETTKKKKTTKTKTQGTKDKSPSGEEKDGEMTSDLDLTKPLFTLGHYINDREEMLKQAFQSVSKEQLLAMIPDVLKDCPMEVLKAMCLGQLEGMSKKRIRHVLAGEEMLSSSDTDESGNELEDEKMEGQPAETGDGDKEAAMEQAQDEEGTDVIKGNEEGIGLVQDEVEGEEQVEEYTEDFLEEAEVEEEEEEGHPFVKVEPMSDTSPERYTGGQQSPNIYQEDQESEKDYQHGRSSDIESEGEGESTTVREEQTAEQPLPVTRRKRRKKKGVKKSIDPADLEEGEVEDASSEYTEGSEEDSDTEVREKDKPGEMETILHQGEKVSDSVSGVEGDEISQTKMREGIGRTENDVNNESDEEIKVGNVVQCVEDEKKNLVKTEDGLKEVMSDKNTVALQVSTNCDALSVDNESEVEDEQEEAVEGGETSCQPGEMQELLRSRDDLCDQDRNDSDSVENLVVVDESDPSTSQDRQSDQADLNKSNNDSETNVAVRNENSADKNELTAPRLDVLELELRARAIRSLMKHCVNEKK</sequence>
<name>A0A9Q1HCT2_HOLLE</name>
<feature type="region of interest" description="Disordered" evidence="1">
    <location>
        <begin position="1"/>
        <end position="87"/>
    </location>
</feature>
<feature type="region of interest" description="Disordered" evidence="1">
    <location>
        <begin position="451"/>
        <end position="550"/>
    </location>
</feature>
<organism evidence="2 3">
    <name type="scientific">Holothuria leucospilota</name>
    <name type="common">Black long sea cucumber</name>
    <name type="synonym">Mertensiothuria leucospilota</name>
    <dbReference type="NCBI Taxonomy" id="206669"/>
    <lineage>
        <taxon>Eukaryota</taxon>
        <taxon>Metazoa</taxon>
        <taxon>Echinodermata</taxon>
        <taxon>Eleutherozoa</taxon>
        <taxon>Echinozoa</taxon>
        <taxon>Holothuroidea</taxon>
        <taxon>Aspidochirotacea</taxon>
        <taxon>Aspidochirotida</taxon>
        <taxon>Holothuriidae</taxon>
        <taxon>Holothuria</taxon>
    </lineage>
</organism>
<feature type="compositionally biased region" description="Basic residues" evidence="1">
    <location>
        <begin position="27"/>
        <end position="42"/>
    </location>
</feature>
<feature type="compositionally biased region" description="Basic and acidic residues" evidence="1">
    <location>
        <begin position="483"/>
        <end position="499"/>
    </location>
</feature>
<feature type="region of interest" description="Disordered" evidence="1">
    <location>
        <begin position="155"/>
        <end position="408"/>
    </location>
</feature>
<feature type="compositionally biased region" description="Basic and acidic residues" evidence="1">
    <location>
        <begin position="276"/>
        <end position="286"/>
    </location>
</feature>
<keyword evidence="3" id="KW-1185">Reference proteome</keyword>
<dbReference type="PANTHER" id="PTHR14740">
    <property type="entry name" value="CASPASE ACTIVITY AND APOPTOSIS INHIBITOR 1"/>
    <property type="match status" value="1"/>
</dbReference>
<accession>A0A9Q1HCT2</accession>
<evidence type="ECO:0000313" key="3">
    <source>
        <dbReference type="Proteomes" id="UP001152320"/>
    </source>
</evidence>
<dbReference type="Pfam" id="PF15335">
    <property type="entry name" value="CAAP1"/>
    <property type="match status" value="1"/>
</dbReference>
<evidence type="ECO:0000313" key="2">
    <source>
        <dbReference type="EMBL" id="KAJ8040618.1"/>
    </source>
</evidence>
<feature type="compositionally biased region" description="Acidic residues" evidence="1">
    <location>
        <begin position="328"/>
        <end position="351"/>
    </location>
</feature>
<feature type="compositionally biased region" description="Polar residues" evidence="1">
    <location>
        <begin position="261"/>
        <end position="270"/>
    </location>
</feature>
<dbReference type="OrthoDB" id="10064012at2759"/>
<feature type="compositionally biased region" description="Basic residues" evidence="1">
    <location>
        <begin position="311"/>
        <end position="322"/>
    </location>
</feature>
<evidence type="ECO:0000256" key="1">
    <source>
        <dbReference type="SAM" id="MobiDB-lite"/>
    </source>
</evidence>
<dbReference type="EMBL" id="JAIZAY010000006">
    <property type="protein sequence ID" value="KAJ8040618.1"/>
    <property type="molecule type" value="Genomic_DNA"/>
</dbReference>
<feature type="compositionally biased region" description="Basic and acidic residues" evidence="1">
    <location>
        <begin position="352"/>
        <end position="362"/>
    </location>
</feature>
<dbReference type="PANTHER" id="PTHR14740:SF3">
    <property type="entry name" value="CASPASE ACTIVITY AND APOPTOSIS INHIBITOR 1"/>
    <property type="match status" value="1"/>
</dbReference>
<comment type="caution">
    <text evidence="2">The sequence shown here is derived from an EMBL/GenBank/DDBJ whole genome shotgun (WGS) entry which is preliminary data.</text>
</comment>
<dbReference type="Proteomes" id="UP001152320">
    <property type="component" value="Chromosome 6"/>
</dbReference>
<dbReference type="GO" id="GO:0042981">
    <property type="term" value="P:regulation of apoptotic process"/>
    <property type="evidence" value="ECO:0007669"/>
    <property type="project" value="InterPro"/>
</dbReference>
<dbReference type="InterPro" id="IPR038991">
    <property type="entry name" value="CAAP1"/>
</dbReference>
<protein>
    <submittedName>
        <fullName evidence="2">Caspase activity and apoptosis inhibitor 1</fullName>
    </submittedName>
</protein>